<dbReference type="Pfam" id="PF00651">
    <property type="entry name" value="BTB"/>
    <property type="match status" value="1"/>
</dbReference>
<dbReference type="OrthoDB" id="6019305at2759"/>
<dbReference type="InterPro" id="IPR011333">
    <property type="entry name" value="SKP1/BTB/POZ_sf"/>
</dbReference>
<gene>
    <name evidence="3" type="ORF">PACLA_8A011759</name>
</gene>
<keyword evidence="1" id="KW-0880">Kelch repeat</keyword>
<dbReference type="InterPro" id="IPR011705">
    <property type="entry name" value="BACK"/>
</dbReference>
<dbReference type="SMART" id="SM00225">
    <property type="entry name" value="BTB"/>
    <property type="match status" value="1"/>
</dbReference>
<dbReference type="Gene3D" id="1.25.40.420">
    <property type="match status" value="1"/>
</dbReference>
<dbReference type="SUPFAM" id="SSF54695">
    <property type="entry name" value="POZ domain"/>
    <property type="match status" value="1"/>
</dbReference>
<dbReference type="PROSITE" id="PS50097">
    <property type="entry name" value="BTB"/>
    <property type="match status" value="1"/>
</dbReference>
<protein>
    <submittedName>
        <fullName evidence="3">Kelch 17, partial</fullName>
    </submittedName>
</protein>
<keyword evidence="2" id="KW-0677">Repeat</keyword>
<evidence type="ECO:0000256" key="2">
    <source>
        <dbReference type="ARBA" id="ARBA00022737"/>
    </source>
</evidence>
<dbReference type="PANTHER" id="PTHR24412:SF475">
    <property type="entry name" value="KELCH-LIKE PROTEIN 17"/>
    <property type="match status" value="1"/>
</dbReference>
<keyword evidence="4" id="KW-1185">Reference proteome</keyword>
<dbReference type="FunFam" id="3.30.710.10:FF:000001">
    <property type="entry name" value="Kelch-like family member 20"/>
    <property type="match status" value="1"/>
</dbReference>
<dbReference type="EMBL" id="CACRXK020024257">
    <property type="protein sequence ID" value="CAB4038480.1"/>
    <property type="molecule type" value="Genomic_DNA"/>
</dbReference>
<comment type="caution">
    <text evidence="3">The sequence shown here is derived from an EMBL/GenBank/DDBJ whole genome shotgun (WGS) entry which is preliminary data.</text>
</comment>
<dbReference type="Gene3D" id="3.30.710.10">
    <property type="entry name" value="Potassium Channel Kv1.1, Chain A"/>
    <property type="match status" value="1"/>
</dbReference>
<reference evidence="3" key="1">
    <citation type="submission" date="2020-04" db="EMBL/GenBank/DDBJ databases">
        <authorList>
            <person name="Alioto T."/>
            <person name="Alioto T."/>
            <person name="Gomez Garrido J."/>
        </authorList>
    </citation>
    <scope>NUCLEOTIDE SEQUENCE</scope>
    <source>
        <strain evidence="3">A484AB</strain>
    </source>
</reference>
<dbReference type="Proteomes" id="UP001152795">
    <property type="component" value="Unassembled WGS sequence"/>
</dbReference>
<dbReference type="InterPro" id="IPR000210">
    <property type="entry name" value="BTB/POZ_dom"/>
</dbReference>
<evidence type="ECO:0000256" key="1">
    <source>
        <dbReference type="ARBA" id="ARBA00022441"/>
    </source>
</evidence>
<name>A0A7D9JYC0_PARCT</name>
<feature type="non-terminal residue" evidence="3">
    <location>
        <position position="192"/>
    </location>
</feature>
<dbReference type="PANTHER" id="PTHR24412">
    <property type="entry name" value="KELCH PROTEIN"/>
    <property type="match status" value="1"/>
</dbReference>
<dbReference type="Pfam" id="PF07707">
    <property type="entry name" value="BACK"/>
    <property type="match status" value="1"/>
</dbReference>
<evidence type="ECO:0000313" key="3">
    <source>
        <dbReference type="EMBL" id="CAB4038480.1"/>
    </source>
</evidence>
<organism evidence="3 4">
    <name type="scientific">Paramuricea clavata</name>
    <name type="common">Red gorgonian</name>
    <name type="synonym">Violescent sea-whip</name>
    <dbReference type="NCBI Taxonomy" id="317549"/>
    <lineage>
        <taxon>Eukaryota</taxon>
        <taxon>Metazoa</taxon>
        <taxon>Cnidaria</taxon>
        <taxon>Anthozoa</taxon>
        <taxon>Octocorallia</taxon>
        <taxon>Malacalcyonacea</taxon>
        <taxon>Plexauridae</taxon>
        <taxon>Paramuricea</taxon>
    </lineage>
</organism>
<accession>A0A7D9JYC0</accession>
<sequence>MMNEGVLHIEEHLREAFTTMNTLRNHQELCDIVLCVGNIEIHAHRLVLASCSPYFYAMFTNNLAESQQSVVTLNDMDANCVEILVNFAYTADITVNESNVQALLPVASLLQISSVQKACCSFLEGQLDPTNCLGILSFAEVHSCDELAIKSRHYCTRYFSKVARAEEFLSITEDRLCSLMDGDGLCVKNEDE</sequence>
<dbReference type="AlphaFoldDB" id="A0A7D9JYC0"/>
<proteinExistence type="predicted"/>
<evidence type="ECO:0000313" key="4">
    <source>
        <dbReference type="Proteomes" id="UP001152795"/>
    </source>
</evidence>